<name>A0A6A6D5V3_9PEZI</name>
<dbReference type="AlphaFoldDB" id="A0A6A6D5V3"/>
<evidence type="ECO:0000313" key="2">
    <source>
        <dbReference type="EMBL" id="KAF2174814.1"/>
    </source>
</evidence>
<feature type="compositionally biased region" description="Basic residues" evidence="1">
    <location>
        <begin position="19"/>
        <end position="31"/>
    </location>
</feature>
<reference evidence="2" key="1">
    <citation type="journal article" date="2020" name="Stud. Mycol.">
        <title>101 Dothideomycetes genomes: a test case for predicting lifestyles and emergence of pathogens.</title>
        <authorList>
            <person name="Haridas S."/>
            <person name="Albert R."/>
            <person name="Binder M."/>
            <person name="Bloem J."/>
            <person name="Labutti K."/>
            <person name="Salamov A."/>
            <person name="Andreopoulos B."/>
            <person name="Baker S."/>
            <person name="Barry K."/>
            <person name="Bills G."/>
            <person name="Bluhm B."/>
            <person name="Cannon C."/>
            <person name="Castanera R."/>
            <person name="Culley D."/>
            <person name="Daum C."/>
            <person name="Ezra D."/>
            <person name="Gonzalez J."/>
            <person name="Henrissat B."/>
            <person name="Kuo A."/>
            <person name="Liang C."/>
            <person name="Lipzen A."/>
            <person name="Lutzoni F."/>
            <person name="Magnuson J."/>
            <person name="Mondo S."/>
            <person name="Nolan M."/>
            <person name="Ohm R."/>
            <person name="Pangilinan J."/>
            <person name="Park H.-J."/>
            <person name="Ramirez L."/>
            <person name="Alfaro M."/>
            <person name="Sun H."/>
            <person name="Tritt A."/>
            <person name="Yoshinaga Y."/>
            <person name="Zwiers L.-H."/>
            <person name="Turgeon B."/>
            <person name="Goodwin S."/>
            <person name="Spatafora J."/>
            <person name="Crous P."/>
            <person name="Grigoriev I."/>
        </authorList>
    </citation>
    <scope>NUCLEOTIDE SEQUENCE</scope>
    <source>
        <strain evidence="2">CBS 207.26</strain>
    </source>
</reference>
<feature type="compositionally biased region" description="Basic and acidic residues" evidence="1">
    <location>
        <begin position="39"/>
        <end position="50"/>
    </location>
</feature>
<feature type="region of interest" description="Disordered" evidence="1">
    <location>
        <begin position="1"/>
        <end position="50"/>
    </location>
</feature>
<keyword evidence="3" id="KW-1185">Reference proteome</keyword>
<evidence type="ECO:0000256" key="1">
    <source>
        <dbReference type="SAM" id="MobiDB-lite"/>
    </source>
</evidence>
<dbReference type="EMBL" id="ML994769">
    <property type="protein sequence ID" value="KAF2174814.1"/>
    <property type="molecule type" value="Genomic_DNA"/>
</dbReference>
<dbReference type="Proteomes" id="UP000800200">
    <property type="component" value="Unassembled WGS sequence"/>
</dbReference>
<feature type="compositionally biased region" description="Basic residues" evidence="1">
    <location>
        <begin position="97"/>
        <end position="109"/>
    </location>
</feature>
<proteinExistence type="predicted"/>
<accession>A0A6A6D5V3</accession>
<gene>
    <name evidence="2" type="ORF">K469DRAFT_685395</name>
</gene>
<protein>
    <submittedName>
        <fullName evidence="2">Uncharacterized protein</fullName>
    </submittedName>
</protein>
<evidence type="ECO:0000313" key="3">
    <source>
        <dbReference type="Proteomes" id="UP000800200"/>
    </source>
</evidence>
<feature type="region of interest" description="Disordered" evidence="1">
    <location>
        <begin position="62"/>
        <end position="115"/>
    </location>
</feature>
<organism evidence="2 3">
    <name type="scientific">Zopfia rhizophila CBS 207.26</name>
    <dbReference type="NCBI Taxonomy" id="1314779"/>
    <lineage>
        <taxon>Eukaryota</taxon>
        <taxon>Fungi</taxon>
        <taxon>Dikarya</taxon>
        <taxon>Ascomycota</taxon>
        <taxon>Pezizomycotina</taxon>
        <taxon>Dothideomycetes</taxon>
        <taxon>Dothideomycetes incertae sedis</taxon>
        <taxon>Zopfiaceae</taxon>
        <taxon>Zopfia</taxon>
    </lineage>
</organism>
<sequence>MRVMATPSKYQTVADLAPKKKRKLRGPRKTKKQEDEEFEKVRMKGRTEARMEARIEARIEARMEVDSSKGSQKRKNTPQPDATMITAKKLRSTPAAKARRAATKGKKNKAISTSP</sequence>